<proteinExistence type="predicted"/>
<keyword evidence="2" id="KW-0614">Plasmid</keyword>
<keyword evidence="1" id="KW-0175">Coiled coil</keyword>
<accession>A0A1D7XNR5</accession>
<dbReference type="AlphaFoldDB" id="A0A1D7XNR5"/>
<keyword evidence="3" id="KW-1185">Reference proteome</keyword>
<dbReference type="KEGG" id="ctae:BGI42_14665"/>
<gene>
    <name evidence="2" type="ORF">BGI42_14665</name>
</gene>
<geneLocation type="plasmid" evidence="3">
    <name>pct1</name>
</geneLocation>
<feature type="coiled-coil region" evidence="1">
    <location>
        <begin position="87"/>
        <end position="161"/>
    </location>
</feature>
<dbReference type="EMBL" id="CP017254">
    <property type="protein sequence ID" value="AOR24985.1"/>
    <property type="molecule type" value="Genomic_DNA"/>
</dbReference>
<reference evidence="3" key="1">
    <citation type="submission" date="2016-09" db="EMBL/GenBank/DDBJ databases">
        <title>Genomics of Clostridium taeniosporum, an organism which forms endospores with ribbon-like appendages.</title>
        <authorList>
            <person name="Walker J.R."/>
        </authorList>
    </citation>
    <scope>NUCLEOTIDE SEQUENCE [LARGE SCALE GENOMIC DNA]</scope>
    <source>
        <strain evidence="3">1/k</strain>
        <plasmid evidence="3">Plasmid pct1</plasmid>
    </source>
</reference>
<dbReference type="RefSeq" id="WP_069681104.1">
    <property type="nucleotide sequence ID" value="NZ_CP017254.1"/>
</dbReference>
<protein>
    <submittedName>
        <fullName evidence="2">Uncharacterized protein</fullName>
    </submittedName>
</protein>
<evidence type="ECO:0000313" key="2">
    <source>
        <dbReference type="EMBL" id="AOR24985.1"/>
    </source>
</evidence>
<sequence length="167" mass="19785">MYTVEEVSKQLKVSKVTIYSKLKKFDTLVVLKQGKKYITDDLFKLIQDDLKIRNADNNNLNSNNNINLNDEMAMDTDNLINLNKDLVNTLIEQLREKDRQISELHKLIENNQVLLKQEKEVNQIQLEEHIRELDIKLNDVKENMEKRKGEQQEKRKGLLKKCMFWVG</sequence>
<organism evidence="2 3">
    <name type="scientific">Clostridium taeniosporum</name>
    <dbReference type="NCBI Taxonomy" id="394958"/>
    <lineage>
        <taxon>Bacteria</taxon>
        <taxon>Bacillati</taxon>
        <taxon>Bacillota</taxon>
        <taxon>Clostridia</taxon>
        <taxon>Eubacteriales</taxon>
        <taxon>Clostridiaceae</taxon>
        <taxon>Clostridium</taxon>
    </lineage>
</organism>
<evidence type="ECO:0000313" key="3">
    <source>
        <dbReference type="Proteomes" id="UP000094652"/>
    </source>
</evidence>
<dbReference type="Proteomes" id="UP000094652">
    <property type="component" value="Plasmid pCt1"/>
</dbReference>
<dbReference type="OrthoDB" id="1922638at2"/>
<name>A0A1D7XNR5_9CLOT</name>
<evidence type="ECO:0000256" key="1">
    <source>
        <dbReference type="SAM" id="Coils"/>
    </source>
</evidence>